<dbReference type="AlphaFoldDB" id="A0A2T9YJK5"/>
<comment type="cofactor">
    <cofactor evidence="1">
        <name>heme</name>
        <dbReference type="ChEBI" id="CHEBI:30413"/>
    </cofactor>
</comment>
<dbReference type="Proteomes" id="UP000245383">
    <property type="component" value="Unassembled WGS sequence"/>
</dbReference>
<accession>A0A2T9YJK5</accession>
<dbReference type="GO" id="GO:0016705">
    <property type="term" value="F:oxidoreductase activity, acting on paired donors, with incorporation or reduction of molecular oxygen"/>
    <property type="evidence" value="ECO:0007669"/>
    <property type="project" value="InterPro"/>
</dbReference>
<organism evidence="5 6">
    <name type="scientific">Smittium simulii</name>
    <dbReference type="NCBI Taxonomy" id="133385"/>
    <lineage>
        <taxon>Eukaryota</taxon>
        <taxon>Fungi</taxon>
        <taxon>Fungi incertae sedis</taxon>
        <taxon>Zoopagomycota</taxon>
        <taxon>Kickxellomycotina</taxon>
        <taxon>Harpellomycetes</taxon>
        <taxon>Harpellales</taxon>
        <taxon>Legeriomycetaceae</taxon>
        <taxon>Smittium</taxon>
    </lineage>
</organism>
<dbReference type="SUPFAM" id="SSF48264">
    <property type="entry name" value="Cytochrome P450"/>
    <property type="match status" value="1"/>
</dbReference>
<keyword evidence="3" id="KW-0479">Metal-binding</keyword>
<evidence type="ECO:0008006" key="7">
    <source>
        <dbReference type="Google" id="ProtNLM"/>
    </source>
</evidence>
<keyword evidence="6" id="KW-1185">Reference proteome</keyword>
<evidence type="ECO:0000313" key="6">
    <source>
        <dbReference type="Proteomes" id="UP000245383"/>
    </source>
</evidence>
<dbReference type="GO" id="GO:0020037">
    <property type="term" value="F:heme binding"/>
    <property type="evidence" value="ECO:0007669"/>
    <property type="project" value="InterPro"/>
</dbReference>
<dbReference type="PANTHER" id="PTHR46206:SF6">
    <property type="entry name" value="CYTOCHROME P450 MONOOXYGENASE AN1598-RELATED"/>
    <property type="match status" value="1"/>
</dbReference>
<protein>
    <recommendedName>
        <fullName evidence="7">Cytochrome P450</fullName>
    </recommendedName>
</protein>
<dbReference type="GO" id="GO:0005506">
    <property type="term" value="F:iron ion binding"/>
    <property type="evidence" value="ECO:0007669"/>
    <property type="project" value="InterPro"/>
</dbReference>
<keyword evidence="4" id="KW-0560">Oxidoreductase</keyword>
<sequence>MSIDAKIFNDIRGKVMTNKHHLIDMNEKLEQTEAFKKIGKMISSIYCDDFIRAEAKTFKKLISGYVDHQESLNDSDLIKIEPMEFLTLIIFENARIRVFGEDLAKNKHICDYLDSLDPASYMNNTWNLNILGNMRTIIFKQKKAYLTRKIEALIKDELSSDNKSKQVPNMGVSIFSMFKYHPNSFFNEDVKKKTKLLYLMFLYMVLIPPNRIFNILVDISVQPNLYSDLIQEQRNIISKYGKKINLKAIKHMVYLDAFIKESLILSYPASCMHREVQKDTVLSDGTTVPQGSLISANLFSISHKNNNIPQSLRKFDPNRHFSVPAKKTNWSDSLLWGHKNKPCPFYGYSYSQIKLIVAIMIREYSIYANKEGIEPEHPGYVQISTVSPNSKAIYLKKIKI</sequence>
<dbReference type="PANTHER" id="PTHR46206">
    <property type="entry name" value="CYTOCHROME P450"/>
    <property type="match status" value="1"/>
</dbReference>
<evidence type="ECO:0000256" key="2">
    <source>
        <dbReference type="ARBA" id="ARBA00010617"/>
    </source>
</evidence>
<dbReference type="InterPro" id="IPR001128">
    <property type="entry name" value="Cyt_P450"/>
</dbReference>
<evidence type="ECO:0000256" key="3">
    <source>
        <dbReference type="ARBA" id="ARBA00022723"/>
    </source>
</evidence>
<dbReference type="Gene3D" id="1.10.630.10">
    <property type="entry name" value="Cytochrome P450"/>
    <property type="match status" value="1"/>
</dbReference>
<reference evidence="5 6" key="1">
    <citation type="journal article" date="2018" name="MBio">
        <title>Comparative Genomics Reveals the Core Gene Toolbox for the Fungus-Insect Symbiosis.</title>
        <authorList>
            <person name="Wang Y."/>
            <person name="Stata M."/>
            <person name="Wang W."/>
            <person name="Stajich J.E."/>
            <person name="White M.M."/>
            <person name="Moncalvo J.M."/>
        </authorList>
    </citation>
    <scope>NUCLEOTIDE SEQUENCE [LARGE SCALE GENOMIC DNA]</scope>
    <source>
        <strain evidence="5 6">SWE-8-4</strain>
    </source>
</reference>
<gene>
    <name evidence="5" type="ORF">BB561_003773</name>
</gene>
<dbReference type="OrthoDB" id="1844152at2759"/>
<dbReference type="Pfam" id="PF00067">
    <property type="entry name" value="p450"/>
    <property type="match status" value="1"/>
</dbReference>
<evidence type="ECO:0000313" key="5">
    <source>
        <dbReference type="EMBL" id="PVU92511.1"/>
    </source>
</evidence>
<comment type="similarity">
    <text evidence="2">Belongs to the cytochrome P450 family.</text>
</comment>
<evidence type="ECO:0000256" key="4">
    <source>
        <dbReference type="ARBA" id="ARBA00023033"/>
    </source>
</evidence>
<dbReference type="STRING" id="133385.A0A2T9YJK5"/>
<comment type="caution">
    <text evidence="5">The sequence shown here is derived from an EMBL/GenBank/DDBJ whole genome shotgun (WGS) entry which is preliminary data.</text>
</comment>
<proteinExistence type="inferred from homology"/>
<dbReference type="GO" id="GO:0004497">
    <property type="term" value="F:monooxygenase activity"/>
    <property type="evidence" value="ECO:0007669"/>
    <property type="project" value="UniProtKB-KW"/>
</dbReference>
<keyword evidence="4" id="KW-0503">Monooxygenase</keyword>
<name>A0A2T9YJK5_9FUNG</name>
<dbReference type="InterPro" id="IPR036396">
    <property type="entry name" value="Cyt_P450_sf"/>
</dbReference>
<dbReference type="EMBL" id="MBFR01000159">
    <property type="protein sequence ID" value="PVU92511.1"/>
    <property type="molecule type" value="Genomic_DNA"/>
</dbReference>
<evidence type="ECO:0000256" key="1">
    <source>
        <dbReference type="ARBA" id="ARBA00001971"/>
    </source>
</evidence>